<name>B6HNB5_PENRW</name>
<reference evidence="2 3" key="1">
    <citation type="journal article" date="2008" name="Nat. Biotechnol.">
        <title>Genome sequencing and analysis of the filamentous fungus Penicillium chrysogenum.</title>
        <authorList>
            <person name="van den Berg M.A."/>
            <person name="Albang R."/>
            <person name="Albermann K."/>
            <person name="Badger J.H."/>
            <person name="Daran J.-M."/>
            <person name="Driessen A.J.M."/>
            <person name="Garcia-Estrada C."/>
            <person name="Fedorova N.D."/>
            <person name="Harris D.M."/>
            <person name="Heijne W.H.M."/>
            <person name="Joardar V.S."/>
            <person name="Kiel J.A.K.W."/>
            <person name="Kovalchuk A."/>
            <person name="Martin J.F."/>
            <person name="Nierman W.C."/>
            <person name="Nijland J.G."/>
            <person name="Pronk J.T."/>
            <person name="Roubos J.A."/>
            <person name="van der Klei I.J."/>
            <person name="van Peij N.N.M.E."/>
            <person name="Veenhuis M."/>
            <person name="von Doehren H."/>
            <person name="Wagner C."/>
            <person name="Wortman J.R."/>
            <person name="Bovenberg R.A.L."/>
        </authorList>
    </citation>
    <scope>NUCLEOTIDE SEQUENCE [LARGE SCALE GENOMIC DNA]</scope>
    <source>
        <strain evidence="3">ATCC 28089 / DSM 1075 / NRRL 1951 / Wisconsin 54-1255</strain>
    </source>
</reference>
<dbReference type="VEuPathDB" id="FungiDB:PCH_Pc21g13650"/>
<organism evidence="2 3">
    <name type="scientific">Penicillium rubens (strain ATCC 28089 / DSM 1075 / NRRL 1951 / Wisconsin 54-1255)</name>
    <name type="common">Penicillium chrysogenum</name>
    <dbReference type="NCBI Taxonomy" id="500485"/>
    <lineage>
        <taxon>Eukaryota</taxon>
        <taxon>Fungi</taxon>
        <taxon>Dikarya</taxon>
        <taxon>Ascomycota</taxon>
        <taxon>Pezizomycotina</taxon>
        <taxon>Eurotiomycetes</taxon>
        <taxon>Eurotiomycetidae</taxon>
        <taxon>Eurotiales</taxon>
        <taxon>Aspergillaceae</taxon>
        <taxon>Penicillium</taxon>
        <taxon>Penicillium chrysogenum species complex</taxon>
    </lineage>
</organism>
<accession>B6HNB5</accession>
<evidence type="ECO:0000313" key="2">
    <source>
        <dbReference type="EMBL" id="CAP96262.1"/>
    </source>
</evidence>
<protein>
    <submittedName>
        <fullName evidence="2">Uncharacterized protein</fullName>
    </submittedName>
</protein>
<feature type="region of interest" description="Disordered" evidence="1">
    <location>
        <begin position="136"/>
        <end position="168"/>
    </location>
</feature>
<dbReference type="HOGENOM" id="CLU_1256412_0_0_1"/>
<dbReference type="AlphaFoldDB" id="B6HNB5"/>
<sequence length="220" mass="24600">MEAQSINIGYGNFKAAGAAYNLVPDSAMLMSRTGSLDLKAVGELNVPWVFEHGLSRGFGEQWTRILLGQLAEYMYDLRVKPPDKSCQSVGRLPACGSPTKIVYFRIRHRPSRFLSFSPFPETRRDDELERNEAQALIAPSPTQSPSKDPVQTAVTSSPEQSPKKRKSRFQLSQLASLNNLLFRNTAQPSPTGTETTNSLFPNQSKNIISCKKWQKHMINL</sequence>
<proteinExistence type="predicted"/>
<evidence type="ECO:0000256" key="1">
    <source>
        <dbReference type="SAM" id="MobiDB-lite"/>
    </source>
</evidence>
<keyword evidence="3" id="KW-1185">Reference proteome</keyword>
<dbReference type="EMBL" id="AM920436">
    <property type="protein sequence ID" value="CAP96262.1"/>
    <property type="molecule type" value="Genomic_DNA"/>
</dbReference>
<dbReference type="OMA" id="IVYFRIR"/>
<dbReference type="Proteomes" id="UP000000724">
    <property type="component" value="Contig Pc00c21"/>
</dbReference>
<gene>
    <name evidence="2" type="ORF">Pc21g13650</name>
    <name evidence="2" type="ORF">PCH_Pc21g13650</name>
</gene>
<dbReference type="OrthoDB" id="3796275at2759"/>
<evidence type="ECO:0000313" key="3">
    <source>
        <dbReference type="Proteomes" id="UP000000724"/>
    </source>
</evidence>